<accession>A0AAV1R1N6</accession>
<organism evidence="2 3">
    <name type="scientific">Dovyalis caffra</name>
    <dbReference type="NCBI Taxonomy" id="77055"/>
    <lineage>
        <taxon>Eukaryota</taxon>
        <taxon>Viridiplantae</taxon>
        <taxon>Streptophyta</taxon>
        <taxon>Embryophyta</taxon>
        <taxon>Tracheophyta</taxon>
        <taxon>Spermatophyta</taxon>
        <taxon>Magnoliopsida</taxon>
        <taxon>eudicotyledons</taxon>
        <taxon>Gunneridae</taxon>
        <taxon>Pentapetalae</taxon>
        <taxon>rosids</taxon>
        <taxon>fabids</taxon>
        <taxon>Malpighiales</taxon>
        <taxon>Salicaceae</taxon>
        <taxon>Flacourtieae</taxon>
        <taxon>Dovyalis</taxon>
    </lineage>
</organism>
<comment type="caution">
    <text evidence="2">The sequence shown here is derived from an EMBL/GenBank/DDBJ whole genome shotgun (WGS) entry which is preliminary data.</text>
</comment>
<keyword evidence="3" id="KW-1185">Reference proteome</keyword>
<evidence type="ECO:0000313" key="2">
    <source>
        <dbReference type="EMBL" id="CAK7327823.1"/>
    </source>
</evidence>
<name>A0AAV1R1N6_9ROSI</name>
<reference evidence="2 3" key="1">
    <citation type="submission" date="2024-01" db="EMBL/GenBank/DDBJ databases">
        <authorList>
            <person name="Waweru B."/>
        </authorList>
    </citation>
    <scope>NUCLEOTIDE SEQUENCE [LARGE SCALE GENOMIC DNA]</scope>
</reference>
<dbReference type="AlphaFoldDB" id="A0AAV1R1N6"/>
<gene>
    <name evidence="2" type="ORF">DCAF_LOCUS5541</name>
</gene>
<protein>
    <submittedName>
        <fullName evidence="2">Uncharacterized protein</fullName>
    </submittedName>
</protein>
<sequence length="129" mass="14128">MSVSSSYRRSNRGRSGLPLDTLPTVDITPSSVGPYTSFCDYSISNNTLFNQNRNASSIYHSPGFDLPIDVLSHSFETTHRNTTRLDAIAFDFGCTSSPGASPSCISDEFPVECHLCFDSPHQSLRNVDS</sequence>
<proteinExistence type="predicted"/>
<evidence type="ECO:0000256" key="1">
    <source>
        <dbReference type="SAM" id="MobiDB-lite"/>
    </source>
</evidence>
<dbReference type="Proteomes" id="UP001314170">
    <property type="component" value="Unassembled WGS sequence"/>
</dbReference>
<dbReference type="EMBL" id="CAWUPB010000870">
    <property type="protein sequence ID" value="CAK7327823.1"/>
    <property type="molecule type" value="Genomic_DNA"/>
</dbReference>
<evidence type="ECO:0000313" key="3">
    <source>
        <dbReference type="Proteomes" id="UP001314170"/>
    </source>
</evidence>
<feature type="region of interest" description="Disordered" evidence="1">
    <location>
        <begin position="1"/>
        <end position="20"/>
    </location>
</feature>